<dbReference type="Proteomes" id="UP001066276">
    <property type="component" value="Chromosome 5"/>
</dbReference>
<accession>A0AAV7RRM9</accession>
<dbReference type="AlphaFoldDB" id="A0AAV7RRM9"/>
<organism evidence="1 2">
    <name type="scientific">Pleurodeles waltl</name>
    <name type="common">Iberian ribbed newt</name>
    <dbReference type="NCBI Taxonomy" id="8319"/>
    <lineage>
        <taxon>Eukaryota</taxon>
        <taxon>Metazoa</taxon>
        <taxon>Chordata</taxon>
        <taxon>Craniata</taxon>
        <taxon>Vertebrata</taxon>
        <taxon>Euteleostomi</taxon>
        <taxon>Amphibia</taxon>
        <taxon>Batrachia</taxon>
        <taxon>Caudata</taxon>
        <taxon>Salamandroidea</taxon>
        <taxon>Salamandridae</taxon>
        <taxon>Pleurodelinae</taxon>
        <taxon>Pleurodeles</taxon>
    </lineage>
</organism>
<dbReference type="EMBL" id="JANPWB010000009">
    <property type="protein sequence ID" value="KAJ1155176.1"/>
    <property type="molecule type" value="Genomic_DNA"/>
</dbReference>
<sequence length="175" mass="19407">MLLYRSLSNVYAVVGSLARAPLALCSLELLTSSVRGKKKRENNEPNSARFCRLFARSAAAAVPSAPPVAELRGRERRKRAEFGLNLPSVWPLSRGRRGRCTSSSPRWAPLRERETGRIRAKSAACSAAPPRPLYLRLPWWAGLRERSYADADAMLPPSTASLCFPTYCPECCLPF</sequence>
<name>A0AAV7RRM9_PLEWA</name>
<evidence type="ECO:0000313" key="1">
    <source>
        <dbReference type="EMBL" id="KAJ1155176.1"/>
    </source>
</evidence>
<reference evidence="1" key="1">
    <citation type="journal article" date="2022" name="bioRxiv">
        <title>Sequencing and chromosome-scale assembly of the giantPleurodeles waltlgenome.</title>
        <authorList>
            <person name="Brown T."/>
            <person name="Elewa A."/>
            <person name="Iarovenko S."/>
            <person name="Subramanian E."/>
            <person name="Araus A.J."/>
            <person name="Petzold A."/>
            <person name="Susuki M."/>
            <person name="Suzuki K.-i.T."/>
            <person name="Hayashi T."/>
            <person name="Toyoda A."/>
            <person name="Oliveira C."/>
            <person name="Osipova E."/>
            <person name="Leigh N.D."/>
            <person name="Simon A."/>
            <person name="Yun M.H."/>
        </authorList>
    </citation>
    <scope>NUCLEOTIDE SEQUENCE</scope>
    <source>
        <strain evidence="1">20211129_DDA</strain>
        <tissue evidence="1">Liver</tissue>
    </source>
</reference>
<gene>
    <name evidence="1" type="ORF">NDU88_007911</name>
</gene>
<evidence type="ECO:0008006" key="3">
    <source>
        <dbReference type="Google" id="ProtNLM"/>
    </source>
</evidence>
<comment type="caution">
    <text evidence="1">The sequence shown here is derived from an EMBL/GenBank/DDBJ whole genome shotgun (WGS) entry which is preliminary data.</text>
</comment>
<protein>
    <recommendedName>
        <fullName evidence="3">Secreted protein</fullName>
    </recommendedName>
</protein>
<evidence type="ECO:0000313" key="2">
    <source>
        <dbReference type="Proteomes" id="UP001066276"/>
    </source>
</evidence>
<proteinExistence type="predicted"/>
<keyword evidence="2" id="KW-1185">Reference proteome</keyword>